<dbReference type="GO" id="GO:0005743">
    <property type="term" value="C:mitochondrial inner membrane"/>
    <property type="evidence" value="ECO:0007669"/>
    <property type="project" value="UniProtKB-SubCell"/>
</dbReference>
<comment type="similarity">
    <text evidence="2 11">Belongs to the mitochondrial carrier (TC 2.A.29) family.</text>
</comment>
<keyword evidence="3 11" id="KW-0813">Transport</keyword>
<evidence type="ECO:0000256" key="11">
    <source>
        <dbReference type="RuleBase" id="RU000488"/>
    </source>
</evidence>
<dbReference type="Gene3D" id="1.50.40.10">
    <property type="entry name" value="Mitochondrial carrier domain"/>
    <property type="match status" value="2"/>
</dbReference>
<feature type="transmembrane region" description="Helical" evidence="12">
    <location>
        <begin position="12"/>
        <end position="34"/>
    </location>
</feature>
<keyword evidence="9 10" id="KW-0472">Membrane</keyword>
<feature type="repeat" description="Solcar" evidence="10">
    <location>
        <begin position="271"/>
        <end position="355"/>
    </location>
</feature>
<evidence type="ECO:0000256" key="12">
    <source>
        <dbReference type="SAM" id="Phobius"/>
    </source>
</evidence>
<evidence type="ECO:0000256" key="2">
    <source>
        <dbReference type="ARBA" id="ARBA00006375"/>
    </source>
</evidence>
<evidence type="ECO:0000256" key="8">
    <source>
        <dbReference type="ARBA" id="ARBA00023128"/>
    </source>
</evidence>
<dbReference type="InterPro" id="IPR023395">
    <property type="entry name" value="MCP_dom_sf"/>
</dbReference>
<dbReference type="InterPro" id="IPR049562">
    <property type="entry name" value="SLC25A33/36-like"/>
</dbReference>
<evidence type="ECO:0000256" key="9">
    <source>
        <dbReference type="ARBA" id="ARBA00023136"/>
    </source>
</evidence>
<evidence type="ECO:0000256" key="10">
    <source>
        <dbReference type="PROSITE-ProRule" id="PRU00282"/>
    </source>
</evidence>
<dbReference type="GO" id="GO:0015218">
    <property type="term" value="F:pyrimidine nucleotide transmembrane transporter activity"/>
    <property type="evidence" value="ECO:0007669"/>
    <property type="project" value="InterPro"/>
</dbReference>
<feature type="repeat" description="Solcar" evidence="10">
    <location>
        <begin position="161"/>
        <end position="247"/>
    </location>
</feature>
<dbReference type="GO" id="GO:1990519">
    <property type="term" value="P:pyrimidine nucleotide import into mitochondrion"/>
    <property type="evidence" value="ECO:0007669"/>
    <property type="project" value="TreeGrafter"/>
</dbReference>
<sequence>MTTGNPAKDSMIHLFAGGVAGTAGAIVTCPLEVVKTRLQSSSNKLLLENVCVPKIASTSGDDGRVTCKTIRSDQRRHISTLNPRLSTHMLTFSQHYASPASRSNNSTTLIRALKSIIEQEGPKALFRGLGPNLVGVAPSRAIYFCAYSQTKKYLNTYLPTDTAGVHIISASVAGFSASSLTNPIWFVKTRLQLDNRRNGQKLKTVDCVKQIYNKSGILGFYKGISASYMGISETVIHFVIYEAIKTHLVAKRMQRLGLDESLLDTAPRETRDFVEFMIAAAISKTIASCAAYPHEVARTRLREEGTKYRTFWQTLSVVFQEEGYRGLYRGLSIQLIRQIPNTAIMMATYELVIHLLTSDKKGQKSEASSADS</sequence>
<evidence type="ECO:0000313" key="14">
    <source>
        <dbReference type="Proteomes" id="UP001367676"/>
    </source>
</evidence>
<evidence type="ECO:0000313" key="13">
    <source>
        <dbReference type="EMBL" id="KAK7575570.1"/>
    </source>
</evidence>
<evidence type="ECO:0000256" key="1">
    <source>
        <dbReference type="ARBA" id="ARBA00004448"/>
    </source>
</evidence>
<gene>
    <name evidence="13" type="ORF">V9T40_011856</name>
</gene>
<name>A0AAN9T6T5_9HEMI</name>
<keyword evidence="7 12" id="KW-1133">Transmembrane helix</keyword>
<dbReference type="InterPro" id="IPR002067">
    <property type="entry name" value="MCP"/>
</dbReference>
<dbReference type="AlphaFoldDB" id="A0AAN9T6T5"/>
<evidence type="ECO:0000256" key="4">
    <source>
        <dbReference type="ARBA" id="ARBA00022692"/>
    </source>
</evidence>
<evidence type="ECO:0000256" key="7">
    <source>
        <dbReference type="ARBA" id="ARBA00022989"/>
    </source>
</evidence>
<dbReference type="EMBL" id="JBBCAQ010000036">
    <property type="protein sequence ID" value="KAK7575570.1"/>
    <property type="molecule type" value="Genomic_DNA"/>
</dbReference>
<protein>
    <recommendedName>
        <fullName evidence="15">Mitochondrial carrier protein</fullName>
    </recommendedName>
</protein>
<organism evidence="13 14">
    <name type="scientific">Parthenolecanium corni</name>
    <dbReference type="NCBI Taxonomy" id="536013"/>
    <lineage>
        <taxon>Eukaryota</taxon>
        <taxon>Metazoa</taxon>
        <taxon>Ecdysozoa</taxon>
        <taxon>Arthropoda</taxon>
        <taxon>Hexapoda</taxon>
        <taxon>Insecta</taxon>
        <taxon>Pterygota</taxon>
        <taxon>Neoptera</taxon>
        <taxon>Paraneoptera</taxon>
        <taxon>Hemiptera</taxon>
        <taxon>Sternorrhyncha</taxon>
        <taxon>Coccoidea</taxon>
        <taxon>Coccidae</taxon>
        <taxon>Parthenolecanium</taxon>
    </lineage>
</organism>
<accession>A0AAN9T6T5</accession>
<evidence type="ECO:0008006" key="15">
    <source>
        <dbReference type="Google" id="ProtNLM"/>
    </source>
</evidence>
<keyword evidence="5" id="KW-0677">Repeat</keyword>
<evidence type="ECO:0000256" key="6">
    <source>
        <dbReference type="ARBA" id="ARBA00022792"/>
    </source>
</evidence>
<dbReference type="SUPFAM" id="SSF103506">
    <property type="entry name" value="Mitochondrial carrier"/>
    <property type="match status" value="1"/>
</dbReference>
<feature type="repeat" description="Solcar" evidence="10">
    <location>
        <begin position="8"/>
        <end position="153"/>
    </location>
</feature>
<dbReference type="Proteomes" id="UP001367676">
    <property type="component" value="Unassembled WGS sequence"/>
</dbReference>
<evidence type="ECO:0000256" key="3">
    <source>
        <dbReference type="ARBA" id="ARBA00022448"/>
    </source>
</evidence>
<keyword evidence="14" id="KW-1185">Reference proteome</keyword>
<dbReference type="PROSITE" id="PS50920">
    <property type="entry name" value="SOLCAR"/>
    <property type="match status" value="3"/>
</dbReference>
<reference evidence="13 14" key="1">
    <citation type="submission" date="2024-03" db="EMBL/GenBank/DDBJ databases">
        <title>Adaptation during the transition from Ophiocordyceps entomopathogen to insect associate is accompanied by gene loss and intensified selection.</title>
        <authorList>
            <person name="Ward C.M."/>
            <person name="Onetto C.A."/>
            <person name="Borneman A.R."/>
        </authorList>
    </citation>
    <scope>NUCLEOTIDE SEQUENCE [LARGE SCALE GENOMIC DNA]</scope>
    <source>
        <strain evidence="13">AWRI1</strain>
        <tissue evidence="13">Single Adult Female</tissue>
    </source>
</reference>
<dbReference type="PRINTS" id="PR00784">
    <property type="entry name" value="MTUNCOUPLING"/>
</dbReference>
<dbReference type="Pfam" id="PF00153">
    <property type="entry name" value="Mito_carr"/>
    <property type="match status" value="4"/>
</dbReference>
<dbReference type="FunFam" id="1.50.40.10:FF:000028">
    <property type="entry name" value="Solute carrier family 25 member 33"/>
    <property type="match status" value="1"/>
</dbReference>
<keyword evidence="8" id="KW-0496">Mitochondrion</keyword>
<keyword evidence="4 10" id="KW-0812">Transmembrane</keyword>
<evidence type="ECO:0000256" key="5">
    <source>
        <dbReference type="ARBA" id="ARBA00022737"/>
    </source>
</evidence>
<comment type="caution">
    <text evidence="13">The sequence shown here is derived from an EMBL/GenBank/DDBJ whole genome shotgun (WGS) entry which is preliminary data.</text>
</comment>
<keyword evidence="6" id="KW-0999">Mitochondrion inner membrane</keyword>
<dbReference type="PANTHER" id="PTHR45829:SF4">
    <property type="entry name" value="MITOCHONDRIAL CARRIER PROTEIN RIM2"/>
    <property type="match status" value="1"/>
</dbReference>
<dbReference type="InterPro" id="IPR018108">
    <property type="entry name" value="MCP_transmembrane"/>
</dbReference>
<comment type="subcellular location">
    <subcellularLocation>
        <location evidence="1">Mitochondrion inner membrane</location>
        <topology evidence="1">Multi-pass membrane protein</topology>
    </subcellularLocation>
</comment>
<proteinExistence type="inferred from homology"/>
<dbReference type="PANTHER" id="PTHR45829">
    <property type="entry name" value="MITOCHONDRIAL CARRIER PROTEIN RIM2"/>
    <property type="match status" value="1"/>
</dbReference>